<dbReference type="NCBIfam" id="TIGR01167">
    <property type="entry name" value="LPXTG_anchor"/>
    <property type="match status" value="1"/>
</dbReference>
<evidence type="ECO:0000313" key="2">
    <source>
        <dbReference type="EMBL" id="PWJ15475.1"/>
    </source>
</evidence>
<sequence length="55" mass="5702">MAEMLAVLAAAIPQTGDTFPKGLLIGIIIGALLLAVGTAVFAKKKSKDDDDDDEE</sequence>
<dbReference type="Proteomes" id="UP000245720">
    <property type="component" value="Unassembled WGS sequence"/>
</dbReference>
<protein>
    <submittedName>
        <fullName evidence="2">LPXTG-motif cell wall-anchored protein</fullName>
    </submittedName>
</protein>
<comment type="caution">
    <text evidence="2">The sequence shown here is derived from an EMBL/GenBank/DDBJ whole genome shotgun (WGS) entry which is preliminary data.</text>
</comment>
<dbReference type="EMBL" id="QGDI01000001">
    <property type="protein sequence ID" value="PWJ15475.1"/>
    <property type="molecule type" value="Genomic_DNA"/>
</dbReference>
<proteinExistence type="predicted"/>
<accession>A0A315Y516</accession>
<evidence type="ECO:0000256" key="1">
    <source>
        <dbReference type="SAM" id="Phobius"/>
    </source>
</evidence>
<reference evidence="2 3" key="1">
    <citation type="submission" date="2018-05" db="EMBL/GenBank/DDBJ databases">
        <title>The Hungate 1000. A catalogue of reference genomes from the rumen microbiome.</title>
        <authorList>
            <person name="Kelly W."/>
        </authorList>
    </citation>
    <scope>NUCLEOTIDE SEQUENCE [LARGE SCALE GENOMIC DNA]</scope>
    <source>
        <strain evidence="2 3">SAb67</strain>
    </source>
</reference>
<name>A0A315Y516_RUMFL</name>
<dbReference type="AlphaFoldDB" id="A0A315Y516"/>
<evidence type="ECO:0000313" key="3">
    <source>
        <dbReference type="Proteomes" id="UP000245720"/>
    </source>
</evidence>
<keyword evidence="1" id="KW-0472">Membrane</keyword>
<gene>
    <name evidence="2" type="ORF">IE37_00375</name>
</gene>
<keyword evidence="1" id="KW-0812">Transmembrane</keyword>
<feature type="transmembrane region" description="Helical" evidence="1">
    <location>
        <begin position="23"/>
        <end position="42"/>
    </location>
</feature>
<keyword evidence="1" id="KW-1133">Transmembrane helix</keyword>
<organism evidence="2 3">
    <name type="scientific">Ruminococcus flavefaciens</name>
    <dbReference type="NCBI Taxonomy" id="1265"/>
    <lineage>
        <taxon>Bacteria</taxon>
        <taxon>Bacillati</taxon>
        <taxon>Bacillota</taxon>
        <taxon>Clostridia</taxon>
        <taxon>Eubacteriales</taxon>
        <taxon>Oscillospiraceae</taxon>
        <taxon>Ruminococcus</taxon>
    </lineage>
</organism>
<dbReference type="RefSeq" id="WP_109725266.1">
    <property type="nucleotide sequence ID" value="NZ_CACVSX010000102.1"/>
</dbReference>